<dbReference type="AlphaFoldDB" id="A0A9W6BDN0"/>
<dbReference type="Proteomes" id="UP001165080">
    <property type="component" value="Unassembled WGS sequence"/>
</dbReference>
<evidence type="ECO:0000256" key="1">
    <source>
        <dbReference type="SAM" id="MobiDB-lite"/>
    </source>
</evidence>
<organism evidence="2 3">
    <name type="scientific">Pleodorina starrii</name>
    <dbReference type="NCBI Taxonomy" id="330485"/>
    <lineage>
        <taxon>Eukaryota</taxon>
        <taxon>Viridiplantae</taxon>
        <taxon>Chlorophyta</taxon>
        <taxon>core chlorophytes</taxon>
        <taxon>Chlorophyceae</taxon>
        <taxon>CS clade</taxon>
        <taxon>Chlamydomonadales</taxon>
        <taxon>Volvocaceae</taxon>
        <taxon>Pleodorina</taxon>
    </lineage>
</organism>
<evidence type="ECO:0000313" key="3">
    <source>
        <dbReference type="Proteomes" id="UP001165080"/>
    </source>
</evidence>
<sequence length="305" mass="33637">MQAYITGGVYISSTCIISRFRGFSFGGLSKSVDKLPTRETWFCLYQPQPGRTAYLYEYDVPIDNQSYVNQVAPELKQRFGRPARECYIHAAHGESFTNCDVAQPPWYCYRLLLAGVRVGRRLGPYAADDLVAPNRVTLPLQGRWRNNIRDARDLVEFLAAPTEFRLTSHLHHLLAAAHQDDWRSGAATVQQLLVQRWGHEPLRRHGLTPQAIRQAYDLYGKRMWQEDDGGGDVTAAAEAAERRAARRRQRLAAASGSDAAAEAECGLHAVDWEAEAAAEHVRGPDGAAAGVHGSPGGRGGKGRGS</sequence>
<dbReference type="OrthoDB" id="537851at2759"/>
<evidence type="ECO:0000313" key="2">
    <source>
        <dbReference type="EMBL" id="GLC50229.1"/>
    </source>
</evidence>
<gene>
    <name evidence="2" type="primary">PLEST000282</name>
    <name evidence="2" type="ORF">PLESTB_000356700</name>
</gene>
<dbReference type="EMBL" id="BRXU01000003">
    <property type="protein sequence ID" value="GLC50229.1"/>
    <property type="molecule type" value="Genomic_DNA"/>
</dbReference>
<reference evidence="2 3" key="1">
    <citation type="journal article" date="2023" name="Commun. Biol.">
        <title>Reorganization of the ancestral sex-determining regions during the evolution of trioecy in Pleodorina starrii.</title>
        <authorList>
            <person name="Takahashi K."/>
            <person name="Suzuki S."/>
            <person name="Kawai-Toyooka H."/>
            <person name="Yamamoto K."/>
            <person name="Hamaji T."/>
            <person name="Ootsuki R."/>
            <person name="Yamaguchi H."/>
            <person name="Kawachi M."/>
            <person name="Higashiyama T."/>
            <person name="Nozaki H."/>
        </authorList>
    </citation>
    <scope>NUCLEOTIDE SEQUENCE [LARGE SCALE GENOMIC DNA]</scope>
    <source>
        <strain evidence="2 3">NIES-4479</strain>
    </source>
</reference>
<proteinExistence type="predicted"/>
<comment type="caution">
    <text evidence="2">The sequence shown here is derived from an EMBL/GenBank/DDBJ whole genome shotgun (WGS) entry which is preliminary data.</text>
</comment>
<protein>
    <submittedName>
        <fullName evidence="2">Uncharacterized protein</fullName>
    </submittedName>
</protein>
<name>A0A9W6BDN0_9CHLO</name>
<feature type="region of interest" description="Disordered" evidence="1">
    <location>
        <begin position="276"/>
        <end position="305"/>
    </location>
</feature>
<accession>A0A9W6BDN0</accession>
<keyword evidence="3" id="KW-1185">Reference proteome</keyword>